<keyword evidence="2" id="KW-1185">Reference proteome</keyword>
<reference evidence="1" key="1">
    <citation type="submission" date="2021-04" db="EMBL/GenBank/DDBJ databases">
        <title>Genome based classification of Actinospica acidithermotolerans sp. nov., an actinobacterium isolated from an Indonesian hot spring.</title>
        <authorList>
            <person name="Kusuma A.B."/>
            <person name="Putra K.E."/>
            <person name="Nafisah S."/>
            <person name="Loh J."/>
            <person name="Nouioui I."/>
            <person name="Goodfellow M."/>
        </authorList>
    </citation>
    <scope>NUCLEOTIDE SEQUENCE</scope>
    <source>
        <strain evidence="1">MGRD01-02</strain>
    </source>
</reference>
<organism evidence="1 2">
    <name type="scientific">Actinospica acidithermotolerans</name>
    <dbReference type="NCBI Taxonomy" id="2828514"/>
    <lineage>
        <taxon>Bacteria</taxon>
        <taxon>Bacillati</taxon>
        <taxon>Actinomycetota</taxon>
        <taxon>Actinomycetes</taxon>
        <taxon>Catenulisporales</taxon>
        <taxon>Actinospicaceae</taxon>
        <taxon>Actinospica</taxon>
    </lineage>
</organism>
<gene>
    <name evidence="1" type="ORF">KDK95_33750</name>
</gene>
<evidence type="ECO:0000313" key="2">
    <source>
        <dbReference type="Proteomes" id="UP000676325"/>
    </source>
</evidence>
<protein>
    <submittedName>
        <fullName evidence="1">Uncharacterized protein</fullName>
    </submittedName>
</protein>
<dbReference type="EMBL" id="JAGSOH010000213">
    <property type="protein sequence ID" value="MBR7831318.1"/>
    <property type="molecule type" value="Genomic_DNA"/>
</dbReference>
<accession>A0A941EJ24</accession>
<name>A0A941EJ24_9ACTN</name>
<dbReference type="RefSeq" id="WP_212522430.1">
    <property type="nucleotide sequence ID" value="NZ_JAGSOH010000213.1"/>
</dbReference>
<proteinExistence type="predicted"/>
<comment type="caution">
    <text evidence="1">The sequence shown here is derived from an EMBL/GenBank/DDBJ whole genome shotgun (WGS) entry which is preliminary data.</text>
</comment>
<dbReference type="AlphaFoldDB" id="A0A941EJ24"/>
<sequence length="103" mass="11298">MSFEDIENEMRRIGAYIASLARLEKDRQTRDDVYPFTWLLGVATVAEYVRASALDAVEDWGELASEWDGDTPGVQIVEQVKRAVFGALGLHYLDGASDTGGGS</sequence>
<evidence type="ECO:0000313" key="1">
    <source>
        <dbReference type="EMBL" id="MBR7831318.1"/>
    </source>
</evidence>
<dbReference type="Proteomes" id="UP000676325">
    <property type="component" value="Unassembled WGS sequence"/>
</dbReference>